<dbReference type="Gene3D" id="2.30.30.140">
    <property type="match status" value="1"/>
</dbReference>
<dbReference type="AlphaFoldDB" id="A0A0L9U8Z1"/>
<dbReference type="CDD" id="cd20401">
    <property type="entry name" value="Tudor_AtPTM-like"/>
    <property type="match status" value="1"/>
</dbReference>
<organism evidence="3 4">
    <name type="scientific">Phaseolus angularis</name>
    <name type="common">Azuki bean</name>
    <name type="synonym">Vigna angularis</name>
    <dbReference type="NCBI Taxonomy" id="3914"/>
    <lineage>
        <taxon>Eukaryota</taxon>
        <taxon>Viridiplantae</taxon>
        <taxon>Streptophyta</taxon>
        <taxon>Embryophyta</taxon>
        <taxon>Tracheophyta</taxon>
        <taxon>Spermatophyta</taxon>
        <taxon>Magnoliopsida</taxon>
        <taxon>eudicotyledons</taxon>
        <taxon>Gunneridae</taxon>
        <taxon>Pentapetalae</taxon>
        <taxon>rosids</taxon>
        <taxon>fabids</taxon>
        <taxon>Fabales</taxon>
        <taxon>Fabaceae</taxon>
        <taxon>Papilionoideae</taxon>
        <taxon>50 kb inversion clade</taxon>
        <taxon>NPAAA clade</taxon>
        <taxon>indigoferoid/millettioid clade</taxon>
        <taxon>Phaseoleae</taxon>
        <taxon>Vigna</taxon>
    </lineage>
</organism>
<accession>A0A0L9U8Z1</accession>
<dbReference type="Gramene" id="KOM38954">
    <property type="protein sequence ID" value="KOM38954"/>
    <property type="gene ID" value="LR48_Vigan03g233600"/>
</dbReference>
<feature type="compositionally biased region" description="Basic residues" evidence="1">
    <location>
        <begin position="261"/>
        <end position="270"/>
    </location>
</feature>
<sequence>MATVSDSNDNYPAPENPNKTLDPTLPDPVVVATEAADDTDATEAADDTNATEAAEAKTSPPPETGNDAPVSEKEKCNSRAERFGTGPAWHGSEPSKTEELKRKAVFSERNFEMEGRGIKQESNNSEVGVYEVPGEPAIVIDGVPDIIPSDCSIALRDGPSKIETNVGSGLGEWFEGREVRKWFMGRYYSGRVTDYDKDSRWYRVHYEDGDSEDLDWQELEEVLLPLDVTVPLKSLAEEVVRRGKISAPKSFKNVDHSQNPHIKRKTSKGH</sequence>
<gene>
    <name evidence="3" type="ORF">LR48_Vigan03g233600</name>
</gene>
<feature type="region of interest" description="Disordered" evidence="1">
    <location>
        <begin position="1"/>
        <end position="100"/>
    </location>
</feature>
<feature type="domain" description="PTM/DIR17-like Tudor" evidence="2">
    <location>
        <begin position="176"/>
        <end position="223"/>
    </location>
</feature>
<feature type="compositionally biased region" description="Polar residues" evidence="1">
    <location>
        <begin position="1"/>
        <end position="10"/>
    </location>
</feature>
<reference evidence="4" key="1">
    <citation type="journal article" date="2015" name="Proc. Natl. Acad. Sci. U.S.A.">
        <title>Genome sequencing of adzuki bean (Vigna angularis) provides insight into high starch and low fat accumulation and domestication.</title>
        <authorList>
            <person name="Yang K."/>
            <person name="Tian Z."/>
            <person name="Chen C."/>
            <person name="Luo L."/>
            <person name="Zhao B."/>
            <person name="Wang Z."/>
            <person name="Yu L."/>
            <person name="Li Y."/>
            <person name="Sun Y."/>
            <person name="Li W."/>
            <person name="Chen Y."/>
            <person name="Li Y."/>
            <person name="Zhang Y."/>
            <person name="Ai D."/>
            <person name="Zhao J."/>
            <person name="Shang C."/>
            <person name="Ma Y."/>
            <person name="Wu B."/>
            <person name="Wang M."/>
            <person name="Gao L."/>
            <person name="Sun D."/>
            <person name="Zhang P."/>
            <person name="Guo F."/>
            <person name="Wang W."/>
            <person name="Li Y."/>
            <person name="Wang J."/>
            <person name="Varshney R.K."/>
            <person name="Wang J."/>
            <person name="Ling H.Q."/>
            <person name="Wan P."/>
        </authorList>
    </citation>
    <scope>NUCLEOTIDE SEQUENCE</scope>
    <source>
        <strain evidence="4">cv. Jingnong 6</strain>
    </source>
</reference>
<evidence type="ECO:0000313" key="3">
    <source>
        <dbReference type="EMBL" id="KOM38954.1"/>
    </source>
</evidence>
<evidence type="ECO:0000313" key="4">
    <source>
        <dbReference type="Proteomes" id="UP000053144"/>
    </source>
</evidence>
<feature type="region of interest" description="Disordered" evidence="1">
    <location>
        <begin position="250"/>
        <end position="270"/>
    </location>
</feature>
<feature type="compositionally biased region" description="Acidic residues" evidence="1">
    <location>
        <begin position="35"/>
        <end position="46"/>
    </location>
</feature>
<dbReference type="PANTHER" id="PTHR37384">
    <property type="entry name" value="OS01G0835600 PROTEIN"/>
    <property type="match status" value="1"/>
</dbReference>
<evidence type="ECO:0000259" key="2">
    <source>
        <dbReference type="Pfam" id="PF21743"/>
    </source>
</evidence>
<dbReference type="EMBL" id="CM003373">
    <property type="protein sequence ID" value="KOM38954.1"/>
    <property type="molecule type" value="Genomic_DNA"/>
</dbReference>
<name>A0A0L9U8Z1_PHAAN</name>
<dbReference type="OrthoDB" id="168165at2759"/>
<evidence type="ECO:0000256" key="1">
    <source>
        <dbReference type="SAM" id="MobiDB-lite"/>
    </source>
</evidence>
<dbReference type="InterPro" id="IPR047365">
    <property type="entry name" value="Tudor_AtPTM-like"/>
</dbReference>
<dbReference type="STRING" id="3914.A0A0L9U8Z1"/>
<dbReference type="Proteomes" id="UP000053144">
    <property type="component" value="Chromosome 3"/>
</dbReference>
<feature type="compositionally biased region" description="Basic and acidic residues" evidence="1">
    <location>
        <begin position="70"/>
        <end position="82"/>
    </location>
</feature>
<proteinExistence type="predicted"/>
<protein>
    <recommendedName>
        <fullName evidence="2">PTM/DIR17-like Tudor domain-containing protein</fullName>
    </recommendedName>
</protein>
<dbReference type="Pfam" id="PF21743">
    <property type="entry name" value="PTM_DIR17_Tudor"/>
    <property type="match status" value="1"/>
</dbReference>
<dbReference type="PANTHER" id="PTHR37384:SF1">
    <property type="entry name" value="OS01G0835600 PROTEIN"/>
    <property type="match status" value="1"/>
</dbReference>